<evidence type="ECO:0000256" key="1">
    <source>
        <dbReference type="ARBA" id="ARBA00022617"/>
    </source>
</evidence>
<dbReference type="EMBL" id="JAVFWL010000005">
    <property type="protein sequence ID" value="KAK6753568.1"/>
    <property type="molecule type" value="Genomic_DNA"/>
</dbReference>
<dbReference type="InterPro" id="IPR009050">
    <property type="entry name" value="Globin-like_sf"/>
</dbReference>
<organism evidence="4 5">
    <name type="scientific">Necator americanus</name>
    <name type="common">Human hookworm</name>
    <dbReference type="NCBI Taxonomy" id="51031"/>
    <lineage>
        <taxon>Eukaryota</taxon>
        <taxon>Metazoa</taxon>
        <taxon>Ecdysozoa</taxon>
        <taxon>Nematoda</taxon>
        <taxon>Chromadorea</taxon>
        <taxon>Rhabditida</taxon>
        <taxon>Rhabditina</taxon>
        <taxon>Rhabditomorpha</taxon>
        <taxon>Strongyloidea</taxon>
        <taxon>Ancylostomatidae</taxon>
        <taxon>Bunostominae</taxon>
        <taxon>Necator</taxon>
    </lineage>
</organism>
<dbReference type="SUPFAM" id="SSF46458">
    <property type="entry name" value="Globin-like"/>
    <property type="match status" value="1"/>
</dbReference>
<dbReference type="Proteomes" id="UP001303046">
    <property type="component" value="Unassembled WGS sequence"/>
</dbReference>
<dbReference type="InterPro" id="IPR050532">
    <property type="entry name" value="Globin-like_OT"/>
</dbReference>
<keyword evidence="2" id="KW-0479">Metal-binding</keyword>
<dbReference type="PANTHER" id="PTHR46458">
    <property type="entry name" value="BLR2807 PROTEIN"/>
    <property type="match status" value="1"/>
</dbReference>
<evidence type="ECO:0000256" key="3">
    <source>
        <dbReference type="ARBA" id="ARBA00023004"/>
    </source>
</evidence>
<name>A0ABR1DT09_NECAM</name>
<reference evidence="4 5" key="1">
    <citation type="submission" date="2023-08" db="EMBL/GenBank/DDBJ databases">
        <title>A Necator americanus chromosomal reference genome.</title>
        <authorList>
            <person name="Ilik V."/>
            <person name="Petrzelkova K.J."/>
            <person name="Pardy F."/>
            <person name="Fuh T."/>
            <person name="Niatou-Singa F.S."/>
            <person name="Gouil Q."/>
            <person name="Baker L."/>
            <person name="Ritchie M.E."/>
            <person name="Jex A.R."/>
            <person name="Gazzola D."/>
            <person name="Li H."/>
            <person name="Toshio Fujiwara R."/>
            <person name="Zhan B."/>
            <person name="Aroian R.V."/>
            <person name="Pafco B."/>
            <person name="Schwarz E.M."/>
        </authorList>
    </citation>
    <scope>NUCLEOTIDE SEQUENCE [LARGE SCALE GENOMIC DNA]</scope>
    <source>
        <strain evidence="4 5">Aroian</strain>
        <tissue evidence="4">Whole animal</tissue>
    </source>
</reference>
<evidence type="ECO:0008006" key="6">
    <source>
        <dbReference type="Google" id="ProtNLM"/>
    </source>
</evidence>
<accession>A0ABR1DT09</accession>
<dbReference type="InterPro" id="IPR012292">
    <property type="entry name" value="Globin/Proto"/>
</dbReference>
<dbReference type="Gene3D" id="1.10.490.10">
    <property type="entry name" value="Globins"/>
    <property type="match status" value="1"/>
</dbReference>
<gene>
    <name evidence="4" type="primary">Necator_chrV.g17677</name>
    <name evidence="4" type="ORF">RB195_012887</name>
</gene>
<dbReference type="CDD" id="cd01040">
    <property type="entry name" value="Mb-like"/>
    <property type="match status" value="1"/>
</dbReference>
<proteinExistence type="predicted"/>
<keyword evidence="1" id="KW-0349">Heme</keyword>
<protein>
    <recommendedName>
        <fullName evidence="6">Globin</fullName>
    </recommendedName>
</protein>
<keyword evidence="5" id="KW-1185">Reference proteome</keyword>
<dbReference type="PANTHER" id="PTHR46458:SF21">
    <property type="entry name" value="GLOBIN DOMAIN-CONTAINING PROTEIN"/>
    <property type="match status" value="1"/>
</dbReference>
<keyword evidence="3" id="KW-0408">Iron</keyword>
<evidence type="ECO:0000313" key="5">
    <source>
        <dbReference type="Proteomes" id="UP001303046"/>
    </source>
</evidence>
<dbReference type="InterPro" id="IPR044399">
    <property type="entry name" value="Mb-like_M"/>
</dbReference>
<evidence type="ECO:0000256" key="2">
    <source>
        <dbReference type="ARBA" id="ARBA00022723"/>
    </source>
</evidence>
<comment type="caution">
    <text evidence="4">The sequence shown here is derived from an EMBL/GenBank/DDBJ whole genome shotgun (WGS) entry which is preliminary data.</text>
</comment>
<evidence type="ECO:0000313" key="4">
    <source>
        <dbReference type="EMBL" id="KAK6753568.1"/>
    </source>
</evidence>
<sequence length="304" mass="34397">MVSVRPYHLYIERKWHKFFAMGNEQSDRMKSRRSLDANFLRQVNSSNSTPRVSSTTPRLLHKFSESALPVSSPCSAKRLSSDGQDVKYPRPKLSLAALPDMGNQQGRRLSRASIQAESGETGSTLADSLKFTQYQTQLLQTTWAKLKSTATFTQVFKLLCFKSTPSREMFQKMSIVEGFRTNQCCDLNMHARLLCDLFDSILTDLQQASKTVQARCMDIGGSHVHMNEKCCGSLWDQLGECLAEVITKVDCVRSKRECTKAWIMLISYVVDGMKCGYMDEWKRKASGRLTNGYHTLKVDSPGTR</sequence>